<dbReference type="AlphaFoldDB" id="A0A1Y2D895"/>
<evidence type="ECO:0000313" key="2">
    <source>
        <dbReference type="EMBL" id="ORY55482.1"/>
    </source>
</evidence>
<gene>
    <name evidence="2" type="ORF">BCR38DRAFT_491109</name>
</gene>
<organism evidence="2 3">
    <name type="scientific">Pseudomassariella vexata</name>
    <dbReference type="NCBI Taxonomy" id="1141098"/>
    <lineage>
        <taxon>Eukaryota</taxon>
        <taxon>Fungi</taxon>
        <taxon>Dikarya</taxon>
        <taxon>Ascomycota</taxon>
        <taxon>Pezizomycotina</taxon>
        <taxon>Sordariomycetes</taxon>
        <taxon>Xylariomycetidae</taxon>
        <taxon>Amphisphaeriales</taxon>
        <taxon>Pseudomassariaceae</taxon>
        <taxon>Pseudomassariella</taxon>
    </lineage>
</organism>
<name>A0A1Y2D895_9PEZI</name>
<dbReference type="InParanoid" id="A0A1Y2D895"/>
<feature type="compositionally biased region" description="Polar residues" evidence="1">
    <location>
        <begin position="131"/>
        <end position="145"/>
    </location>
</feature>
<feature type="compositionally biased region" description="Low complexity" evidence="1">
    <location>
        <begin position="172"/>
        <end position="181"/>
    </location>
</feature>
<reference evidence="2 3" key="1">
    <citation type="submission" date="2016-07" db="EMBL/GenBank/DDBJ databases">
        <title>Pervasive Adenine N6-methylation of Active Genes in Fungi.</title>
        <authorList>
            <consortium name="DOE Joint Genome Institute"/>
            <person name="Mondo S.J."/>
            <person name="Dannebaum R.O."/>
            <person name="Kuo R.C."/>
            <person name="Labutti K."/>
            <person name="Haridas S."/>
            <person name="Kuo A."/>
            <person name="Salamov A."/>
            <person name="Ahrendt S.R."/>
            <person name="Lipzen A."/>
            <person name="Sullivan W."/>
            <person name="Andreopoulos W.B."/>
            <person name="Clum A."/>
            <person name="Lindquist E."/>
            <person name="Daum C."/>
            <person name="Ramamoorthy G.K."/>
            <person name="Gryganskyi A."/>
            <person name="Culley D."/>
            <person name="Magnuson J.K."/>
            <person name="James T.Y."/>
            <person name="O'Malley M.A."/>
            <person name="Stajich J.E."/>
            <person name="Spatafora J.W."/>
            <person name="Visel A."/>
            <person name="Grigoriev I.V."/>
        </authorList>
    </citation>
    <scope>NUCLEOTIDE SEQUENCE [LARGE SCALE GENOMIC DNA]</scope>
    <source>
        <strain evidence="2 3">CBS 129021</strain>
    </source>
</reference>
<dbReference type="EMBL" id="MCFJ01000027">
    <property type="protein sequence ID" value="ORY55482.1"/>
    <property type="molecule type" value="Genomic_DNA"/>
</dbReference>
<feature type="compositionally biased region" description="Basic and acidic residues" evidence="1">
    <location>
        <begin position="189"/>
        <end position="198"/>
    </location>
</feature>
<accession>A0A1Y2D895</accession>
<feature type="compositionally biased region" description="Polar residues" evidence="1">
    <location>
        <begin position="24"/>
        <end position="47"/>
    </location>
</feature>
<dbReference type="RefSeq" id="XP_040709629.1">
    <property type="nucleotide sequence ID" value="XM_040864616.1"/>
</dbReference>
<feature type="compositionally biased region" description="Polar residues" evidence="1">
    <location>
        <begin position="1"/>
        <end position="10"/>
    </location>
</feature>
<proteinExistence type="predicted"/>
<keyword evidence="3" id="KW-1185">Reference proteome</keyword>
<evidence type="ECO:0000313" key="3">
    <source>
        <dbReference type="Proteomes" id="UP000193689"/>
    </source>
</evidence>
<dbReference type="GeneID" id="63780828"/>
<evidence type="ECO:0000256" key="1">
    <source>
        <dbReference type="SAM" id="MobiDB-lite"/>
    </source>
</evidence>
<protein>
    <submittedName>
        <fullName evidence="2">Uncharacterized protein</fullName>
    </submittedName>
</protein>
<feature type="region of interest" description="Disordered" evidence="1">
    <location>
        <begin position="105"/>
        <end position="214"/>
    </location>
</feature>
<comment type="caution">
    <text evidence="2">The sequence shown here is derived from an EMBL/GenBank/DDBJ whole genome shotgun (WGS) entry which is preliminary data.</text>
</comment>
<feature type="compositionally biased region" description="Pro residues" evidence="1">
    <location>
        <begin position="48"/>
        <end position="57"/>
    </location>
</feature>
<sequence>MPYNSNQTPPQRVRFEAGAKTYPSPESSSDGNANRIQTENGEFASSPTLPPPPPPKPPKSERTTQNEIAKLQSSIRKDLQELEQIKRRQIWYQEQELQLLLRQSEQQLHHQSGSLPISPPPNGNSEGFLPISSQKPREVSNSSKPTTTTTERQARSTSRNRTLARKPSLKLATEPTPAAKGAGTGAGTGEKKDEEELLRQQILGHWMSHRTHAR</sequence>
<dbReference type="Proteomes" id="UP000193689">
    <property type="component" value="Unassembled WGS sequence"/>
</dbReference>
<feature type="region of interest" description="Disordered" evidence="1">
    <location>
        <begin position="1"/>
        <end position="67"/>
    </location>
</feature>